<organism evidence="3 4">
    <name type="scientific">Prorocentrum cordatum</name>
    <dbReference type="NCBI Taxonomy" id="2364126"/>
    <lineage>
        <taxon>Eukaryota</taxon>
        <taxon>Sar</taxon>
        <taxon>Alveolata</taxon>
        <taxon>Dinophyceae</taxon>
        <taxon>Prorocentrales</taxon>
        <taxon>Prorocentraceae</taxon>
        <taxon>Prorocentrum</taxon>
    </lineage>
</organism>
<sequence>ACVCVCVCACARTCPCVCVVCACVRGREGMWACVCVRVCAIGALTPQERQRTTRTLHPPPRKQGLGPSRRHATAPRAKRLPLRPSAPPAKSVGSLCSAARRMHHPPTATPSEPGSDVDAALPHWAPLDPGAAGHAPGPALHERAAPSTATSLDSDSEQSSSPAASEPCWEEASSSSTPRQEPSRGASAPSTPLGARARPAPATGPAGGAAPRTPLVSRGALVPALNLPGAPRGPRVRSTGAAAAPA</sequence>
<feature type="compositionally biased region" description="Low complexity" evidence="1">
    <location>
        <begin position="191"/>
        <end position="215"/>
    </location>
</feature>
<proteinExistence type="predicted"/>
<feature type="non-terminal residue" evidence="3">
    <location>
        <position position="246"/>
    </location>
</feature>
<evidence type="ECO:0000313" key="3">
    <source>
        <dbReference type="EMBL" id="CAK0878813.1"/>
    </source>
</evidence>
<dbReference type="Proteomes" id="UP001189429">
    <property type="component" value="Unassembled WGS sequence"/>
</dbReference>
<evidence type="ECO:0000256" key="2">
    <source>
        <dbReference type="SAM" id="SignalP"/>
    </source>
</evidence>
<comment type="caution">
    <text evidence="3">The sequence shown here is derived from an EMBL/GenBank/DDBJ whole genome shotgun (WGS) entry which is preliminary data.</text>
</comment>
<dbReference type="EMBL" id="CAUYUJ010017885">
    <property type="protein sequence ID" value="CAK0878813.1"/>
    <property type="molecule type" value="Genomic_DNA"/>
</dbReference>
<feature type="non-terminal residue" evidence="3">
    <location>
        <position position="1"/>
    </location>
</feature>
<evidence type="ECO:0000313" key="4">
    <source>
        <dbReference type="Proteomes" id="UP001189429"/>
    </source>
</evidence>
<feature type="compositionally biased region" description="Low complexity" evidence="1">
    <location>
        <begin position="151"/>
        <end position="167"/>
    </location>
</feature>
<gene>
    <name evidence="3" type="ORF">PCOR1329_LOCUS62438</name>
</gene>
<evidence type="ECO:0000256" key="1">
    <source>
        <dbReference type="SAM" id="MobiDB-lite"/>
    </source>
</evidence>
<protein>
    <submittedName>
        <fullName evidence="3">Uncharacterized protein</fullName>
    </submittedName>
</protein>
<keyword evidence="2" id="KW-0732">Signal</keyword>
<feature type="compositionally biased region" description="Low complexity" evidence="1">
    <location>
        <begin position="125"/>
        <end position="139"/>
    </location>
</feature>
<feature type="signal peptide" evidence="2">
    <location>
        <begin position="1"/>
        <end position="18"/>
    </location>
</feature>
<keyword evidence="4" id="KW-1185">Reference proteome</keyword>
<feature type="chain" id="PRO_5047318610" evidence="2">
    <location>
        <begin position="19"/>
        <end position="246"/>
    </location>
</feature>
<feature type="region of interest" description="Disordered" evidence="1">
    <location>
        <begin position="49"/>
        <end position="246"/>
    </location>
</feature>
<name>A0ABN9VYQ8_9DINO</name>
<reference evidence="3" key="1">
    <citation type="submission" date="2023-10" db="EMBL/GenBank/DDBJ databases">
        <authorList>
            <person name="Chen Y."/>
            <person name="Shah S."/>
            <person name="Dougan E. K."/>
            <person name="Thang M."/>
            <person name="Chan C."/>
        </authorList>
    </citation>
    <scope>NUCLEOTIDE SEQUENCE [LARGE SCALE GENOMIC DNA]</scope>
</reference>
<feature type="compositionally biased region" description="Basic residues" evidence="1">
    <location>
        <begin position="68"/>
        <end position="81"/>
    </location>
</feature>
<accession>A0ABN9VYQ8</accession>